<dbReference type="InterPro" id="IPR027417">
    <property type="entry name" value="P-loop_NTPase"/>
</dbReference>
<dbReference type="InterPro" id="IPR047112">
    <property type="entry name" value="RecG/Mfd"/>
</dbReference>
<comment type="caution">
    <text evidence="4">The sequence shown here is derived from an EMBL/GenBank/DDBJ whole genome shotgun (WGS) entry which is preliminary data.</text>
</comment>
<keyword evidence="2 4" id="KW-0547">Nucleotide-binding</keyword>
<gene>
    <name evidence="4" type="ORF">COW97_01310</name>
</gene>
<evidence type="ECO:0000256" key="1">
    <source>
        <dbReference type="ARBA" id="ARBA00022801"/>
    </source>
</evidence>
<feature type="domain" description="Helicase C-terminal" evidence="3">
    <location>
        <begin position="1"/>
        <end position="83"/>
    </location>
</feature>
<evidence type="ECO:0000259" key="3">
    <source>
        <dbReference type="PROSITE" id="PS51194"/>
    </source>
</evidence>
<feature type="non-terminal residue" evidence="4">
    <location>
        <position position="1"/>
    </location>
</feature>
<dbReference type="Gene3D" id="3.40.50.300">
    <property type="entry name" value="P-loop containing nucleotide triphosphate hydrolases"/>
    <property type="match status" value="1"/>
</dbReference>
<dbReference type="Pfam" id="PF00271">
    <property type="entry name" value="Helicase_C"/>
    <property type="match status" value="1"/>
</dbReference>
<name>A0A2H0C1A2_9BACT</name>
<sequence length="144" mass="16236">TPVVEVGIDIPDATIMIVEGAERFGLASLHQLRGRVGRSDKQSYCLLYSENLTEKTTKRLNYFCKNNLGVKLAEFDLANRGAGNIFGTEQHGFVNLKIANLADFELISRTKTAVEYFVGKYNIKDWEGLEKAVQKYKGERISRD</sequence>
<evidence type="ECO:0000313" key="4">
    <source>
        <dbReference type="EMBL" id="PIP63662.1"/>
    </source>
</evidence>
<keyword evidence="2 4" id="KW-0067">ATP-binding</keyword>
<protein>
    <submittedName>
        <fullName evidence="4">ATP-dependent DNA helicase RecG</fullName>
    </submittedName>
</protein>
<dbReference type="GO" id="GO:0016787">
    <property type="term" value="F:hydrolase activity"/>
    <property type="evidence" value="ECO:0007669"/>
    <property type="project" value="UniProtKB-KW"/>
</dbReference>
<dbReference type="SUPFAM" id="SSF52540">
    <property type="entry name" value="P-loop containing nucleoside triphosphate hydrolases"/>
    <property type="match status" value="1"/>
</dbReference>
<evidence type="ECO:0000313" key="5">
    <source>
        <dbReference type="Proteomes" id="UP000229699"/>
    </source>
</evidence>
<proteinExistence type="predicted"/>
<dbReference type="PANTHER" id="PTHR47964">
    <property type="entry name" value="ATP-DEPENDENT DNA HELICASE HOMOLOG RECG, CHLOROPLASTIC"/>
    <property type="match status" value="1"/>
</dbReference>
<dbReference type="PANTHER" id="PTHR47964:SF1">
    <property type="entry name" value="ATP-DEPENDENT DNA HELICASE HOMOLOG RECG, CHLOROPLASTIC"/>
    <property type="match status" value="1"/>
</dbReference>
<organism evidence="4 5">
    <name type="scientific">Candidatus Roizmanbacteria bacterium CG22_combo_CG10-13_8_21_14_all_34_12</name>
    <dbReference type="NCBI Taxonomy" id="1974860"/>
    <lineage>
        <taxon>Bacteria</taxon>
        <taxon>Candidatus Roizmaniibacteriota</taxon>
    </lineage>
</organism>
<dbReference type="Proteomes" id="UP000229699">
    <property type="component" value="Unassembled WGS sequence"/>
</dbReference>
<dbReference type="EMBL" id="PCTC01000025">
    <property type="protein sequence ID" value="PIP63662.1"/>
    <property type="molecule type" value="Genomic_DNA"/>
</dbReference>
<accession>A0A2H0C1A2</accession>
<dbReference type="PROSITE" id="PS51194">
    <property type="entry name" value="HELICASE_CTER"/>
    <property type="match status" value="1"/>
</dbReference>
<keyword evidence="2 4" id="KW-0347">Helicase</keyword>
<dbReference type="AlphaFoldDB" id="A0A2H0C1A2"/>
<keyword evidence="1" id="KW-0378">Hydrolase</keyword>
<reference evidence="4 5" key="1">
    <citation type="submission" date="2017-09" db="EMBL/GenBank/DDBJ databases">
        <title>Depth-based differentiation of microbial function through sediment-hosted aquifers and enrichment of novel symbionts in the deep terrestrial subsurface.</title>
        <authorList>
            <person name="Probst A.J."/>
            <person name="Ladd B."/>
            <person name="Jarett J.K."/>
            <person name="Geller-Mcgrath D.E."/>
            <person name="Sieber C.M."/>
            <person name="Emerson J.B."/>
            <person name="Anantharaman K."/>
            <person name="Thomas B.C."/>
            <person name="Malmstrom R."/>
            <person name="Stieglmeier M."/>
            <person name="Klingl A."/>
            <person name="Woyke T."/>
            <person name="Ryan C.M."/>
            <person name="Banfield J.F."/>
        </authorList>
    </citation>
    <scope>NUCLEOTIDE SEQUENCE [LARGE SCALE GENOMIC DNA]</scope>
    <source>
        <strain evidence="4">CG22_combo_CG10-13_8_21_14_all_34_12</strain>
    </source>
</reference>
<evidence type="ECO:0000256" key="2">
    <source>
        <dbReference type="ARBA" id="ARBA00022806"/>
    </source>
</evidence>
<dbReference type="GO" id="GO:0006281">
    <property type="term" value="P:DNA repair"/>
    <property type="evidence" value="ECO:0007669"/>
    <property type="project" value="InterPro"/>
</dbReference>
<dbReference type="GO" id="GO:0003678">
    <property type="term" value="F:DNA helicase activity"/>
    <property type="evidence" value="ECO:0007669"/>
    <property type="project" value="TreeGrafter"/>
</dbReference>
<dbReference type="InterPro" id="IPR001650">
    <property type="entry name" value="Helicase_C-like"/>
</dbReference>